<dbReference type="GO" id="GO:0016020">
    <property type="term" value="C:membrane"/>
    <property type="evidence" value="ECO:0007669"/>
    <property type="project" value="UniProtKB-SubCell"/>
</dbReference>
<dbReference type="EMBL" id="NRDI02000005">
    <property type="protein sequence ID" value="KAI1516578.1"/>
    <property type="molecule type" value="Genomic_DNA"/>
</dbReference>
<evidence type="ECO:0000256" key="3">
    <source>
        <dbReference type="ARBA" id="ARBA00022692"/>
    </source>
</evidence>
<dbReference type="FunFam" id="1.20.1250.20:FF:000057">
    <property type="entry name" value="MFS general substrate transporter"/>
    <property type="match status" value="1"/>
</dbReference>
<evidence type="ECO:0000256" key="1">
    <source>
        <dbReference type="ARBA" id="ARBA00004141"/>
    </source>
</evidence>
<protein>
    <submittedName>
        <fullName evidence="9">Pantothenate transporter liz1</fullName>
    </submittedName>
    <submittedName>
        <fullName evidence="8">UhpC, Sugar phosphate permease</fullName>
    </submittedName>
</protein>
<evidence type="ECO:0000256" key="4">
    <source>
        <dbReference type="ARBA" id="ARBA00022989"/>
    </source>
</evidence>
<feature type="transmembrane region" description="Helical" evidence="6">
    <location>
        <begin position="304"/>
        <end position="323"/>
    </location>
</feature>
<dbReference type="SUPFAM" id="SSF103473">
    <property type="entry name" value="MFS general substrate transporter"/>
    <property type="match status" value="1"/>
</dbReference>
<dbReference type="FunFam" id="1.20.1250.20:FF:000013">
    <property type="entry name" value="MFS general substrate transporter"/>
    <property type="match status" value="1"/>
</dbReference>
<dbReference type="GO" id="GO:0022857">
    <property type="term" value="F:transmembrane transporter activity"/>
    <property type="evidence" value="ECO:0007669"/>
    <property type="project" value="InterPro"/>
</dbReference>
<keyword evidence="4 6" id="KW-1133">Transmembrane helix</keyword>
<dbReference type="AlphaFoldDB" id="A0A2W1FW37"/>
<proteinExistence type="predicted"/>
<dbReference type="OMA" id="WILPNFP"/>
<keyword evidence="5 6" id="KW-0472">Membrane</keyword>
<dbReference type="Proteomes" id="UP000249757">
    <property type="component" value="Unassembled WGS sequence"/>
</dbReference>
<evidence type="ECO:0000313" key="9">
    <source>
        <dbReference type="EMBL" id="KAI1516578.1"/>
    </source>
</evidence>
<feature type="transmembrane region" description="Helical" evidence="6">
    <location>
        <begin position="366"/>
        <end position="387"/>
    </location>
</feature>
<feature type="transmembrane region" description="Helical" evidence="6">
    <location>
        <begin position="165"/>
        <end position="184"/>
    </location>
</feature>
<feature type="transmembrane region" description="Helical" evidence="6">
    <location>
        <begin position="335"/>
        <end position="354"/>
    </location>
</feature>
<feature type="transmembrane region" description="Helical" evidence="6">
    <location>
        <begin position="134"/>
        <end position="153"/>
    </location>
</feature>
<dbReference type="Gene3D" id="1.20.1250.20">
    <property type="entry name" value="MFS general substrate transporter like domains"/>
    <property type="match status" value="2"/>
</dbReference>
<dbReference type="Proteomes" id="UP000245464">
    <property type="component" value="Chromosome 3"/>
</dbReference>
<dbReference type="InterPro" id="IPR036259">
    <property type="entry name" value="MFS_trans_sf"/>
</dbReference>
<accession>A0A2W1FW37</accession>
<evidence type="ECO:0000313" key="8">
    <source>
        <dbReference type="EMBL" id="KAF7573069.1"/>
    </source>
</evidence>
<feature type="transmembrane region" description="Helical" evidence="6">
    <location>
        <begin position="426"/>
        <end position="447"/>
    </location>
</feature>
<dbReference type="EMBL" id="NQIK02000003">
    <property type="protein sequence ID" value="KAF7573069.1"/>
    <property type="molecule type" value="Genomic_DNA"/>
</dbReference>
<dbReference type="PANTHER" id="PTHR43791:SF92">
    <property type="entry name" value="AGL026WP"/>
    <property type="match status" value="1"/>
</dbReference>
<reference evidence="9" key="3">
    <citation type="journal article" date="2022" name="bioRxiv">
        <title>A global pangenome for the wheat fungal pathogen Pyrenophora tritici-repentis and prediction of effector protein structural homology.</title>
        <authorList>
            <person name="Moolhuijzen P."/>
            <person name="See P.T."/>
            <person name="Shi G."/>
            <person name="Powell H.R."/>
            <person name="Cockram J."/>
            <person name="Jorgensen L.N."/>
            <person name="Benslimane H."/>
            <person name="Strelkov S.E."/>
            <person name="Turner J."/>
            <person name="Liu Z."/>
            <person name="Moffat C.S."/>
        </authorList>
    </citation>
    <scope>NUCLEOTIDE SEQUENCE</scope>
    <source>
        <strain evidence="9">86-124</strain>
    </source>
</reference>
<reference evidence="10" key="4">
    <citation type="journal article" date="2022" name="Microb. Genom.">
        <title>A global pangenome for the wheat fungal pathogen Pyrenophora tritici-repentis and prediction of effector protein structural homology.</title>
        <authorList>
            <person name="Moolhuijzen P.M."/>
            <person name="See P.T."/>
            <person name="Shi G."/>
            <person name="Powell H.R."/>
            <person name="Cockram J."/>
            <person name="Jorgensen L.N."/>
            <person name="Benslimane H."/>
            <person name="Strelkov S.E."/>
            <person name="Turner J."/>
            <person name="Liu Z."/>
            <person name="Moffat C.S."/>
        </authorList>
    </citation>
    <scope>NUCLEOTIDE SEQUENCE [LARGE SCALE GENOMIC DNA]</scope>
</reference>
<feature type="domain" description="Major facilitator superfamily (MFS) profile" evidence="7">
    <location>
        <begin position="68"/>
        <end position="486"/>
    </location>
</feature>
<feature type="transmembrane region" description="Helical" evidence="6">
    <location>
        <begin position="196"/>
        <end position="216"/>
    </location>
</feature>
<feature type="transmembrane region" description="Helical" evidence="6">
    <location>
        <begin position="228"/>
        <end position="251"/>
    </location>
</feature>
<feature type="transmembrane region" description="Helical" evidence="6">
    <location>
        <begin position="393"/>
        <end position="414"/>
    </location>
</feature>
<dbReference type="OrthoDB" id="2250022at2759"/>
<gene>
    <name evidence="9" type="ORF">Ptr86124_005115</name>
    <name evidence="8" type="ORF">PtrM4_079740</name>
</gene>
<keyword evidence="3 6" id="KW-0812">Transmembrane</keyword>
<sequence>MATAADYDAKASVERVSVDDDRISPTSLEAGPVDGHRKLVAPPLVEAMSVEERIQAEKRLRRKIDTRLLPMIILMYIMNYLDRNNIAAVRLAGLQDELNLTSVQYQTTVSILFVGYILMQIPSNLFLNKTGKPAIYLPTCMIVWGIISGATGACQSFGGLVACRFFLGFIEAAYFPGCLFYLSAWYTRKELGFRTAVLYSGSLISGAFGGLITAGITTNMDGTQGLRAWRWVFILEGIITVAIAATAFFILPNFPRTTSWLTEEERQLAVYRLQEDVGEDDWVSAESQTFFHGLKLALLDIKTWVFTIMLLSIVSSASVTNFFPTVVKTLGYPNIETLLLTAPPYVLAVITTYLNAWHADRTGERFFHIVGPLCVGVAAFILAAATTSTAPRYVAMMLMVPGVYTGYVVALAWISNSLPRPPAKRAAALAFINAVSNSSSIYASYMYPQPKKGQPNLTLPLSVDCATAALAIIMTVIMRIILGRLNKKLDRGEHVEGAINAVPGSGAENGFRFLV</sequence>
<keyword evidence="2" id="KW-0813">Transport</keyword>
<feature type="transmembrane region" description="Helical" evidence="6">
    <location>
        <begin position="64"/>
        <end position="81"/>
    </location>
</feature>
<reference evidence="9" key="2">
    <citation type="submission" date="2021-05" db="EMBL/GenBank/DDBJ databases">
        <authorList>
            <person name="Moolhuijzen P.M."/>
            <person name="Moffat C.S."/>
        </authorList>
    </citation>
    <scope>NUCLEOTIDE SEQUENCE</scope>
    <source>
        <strain evidence="9">86-124</strain>
    </source>
</reference>
<dbReference type="Pfam" id="PF07690">
    <property type="entry name" value="MFS_1"/>
    <property type="match status" value="1"/>
</dbReference>
<reference evidence="8" key="1">
    <citation type="journal article" date="2018" name="BMC Genomics">
        <title>Comparative genomics of the wheat fungal pathogen Pyrenophora tritici-repentis reveals chromosomal variations and genome plasticity.</title>
        <authorList>
            <person name="Moolhuijzen P."/>
            <person name="See P.T."/>
            <person name="Hane J.K."/>
            <person name="Shi G."/>
            <person name="Liu Z."/>
            <person name="Oliver R.P."/>
            <person name="Moffat C.S."/>
        </authorList>
    </citation>
    <scope>NUCLEOTIDE SEQUENCE [LARGE SCALE GENOMIC DNA]</scope>
    <source>
        <strain evidence="8">M4</strain>
    </source>
</reference>
<evidence type="ECO:0000313" key="10">
    <source>
        <dbReference type="Proteomes" id="UP000249757"/>
    </source>
</evidence>
<dbReference type="PANTHER" id="PTHR43791">
    <property type="entry name" value="PERMEASE-RELATED"/>
    <property type="match status" value="1"/>
</dbReference>
<comment type="caution">
    <text evidence="9">The sequence shown here is derived from an EMBL/GenBank/DDBJ whole genome shotgun (WGS) entry which is preliminary data.</text>
</comment>
<feature type="transmembrane region" description="Helical" evidence="6">
    <location>
        <begin position="459"/>
        <end position="482"/>
    </location>
</feature>
<feature type="transmembrane region" description="Helical" evidence="6">
    <location>
        <begin position="108"/>
        <end position="127"/>
    </location>
</feature>
<dbReference type="InterPro" id="IPR011701">
    <property type="entry name" value="MFS"/>
</dbReference>
<comment type="subcellular location">
    <subcellularLocation>
        <location evidence="1">Membrane</location>
        <topology evidence="1">Multi-pass membrane protein</topology>
    </subcellularLocation>
</comment>
<name>A0A2W1FW37_9PLEO</name>
<evidence type="ECO:0000259" key="7">
    <source>
        <dbReference type="PROSITE" id="PS50850"/>
    </source>
</evidence>
<evidence type="ECO:0000256" key="6">
    <source>
        <dbReference type="SAM" id="Phobius"/>
    </source>
</evidence>
<evidence type="ECO:0000256" key="5">
    <source>
        <dbReference type="ARBA" id="ARBA00023136"/>
    </source>
</evidence>
<keyword evidence="10" id="KW-1185">Reference proteome</keyword>
<dbReference type="PROSITE" id="PS50850">
    <property type="entry name" value="MFS"/>
    <property type="match status" value="1"/>
</dbReference>
<dbReference type="InterPro" id="IPR020846">
    <property type="entry name" value="MFS_dom"/>
</dbReference>
<organism evidence="9 10">
    <name type="scientific">Pyrenophora tritici-repentis</name>
    <dbReference type="NCBI Taxonomy" id="45151"/>
    <lineage>
        <taxon>Eukaryota</taxon>
        <taxon>Fungi</taxon>
        <taxon>Dikarya</taxon>
        <taxon>Ascomycota</taxon>
        <taxon>Pezizomycotina</taxon>
        <taxon>Dothideomycetes</taxon>
        <taxon>Pleosporomycetidae</taxon>
        <taxon>Pleosporales</taxon>
        <taxon>Pleosporineae</taxon>
        <taxon>Pleosporaceae</taxon>
        <taxon>Pyrenophora</taxon>
    </lineage>
</organism>
<evidence type="ECO:0000256" key="2">
    <source>
        <dbReference type="ARBA" id="ARBA00022448"/>
    </source>
</evidence>